<feature type="compositionally biased region" description="Basic and acidic residues" evidence="1">
    <location>
        <begin position="58"/>
        <end position="80"/>
    </location>
</feature>
<reference evidence="2 3" key="1">
    <citation type="submission" date="2018-08" db="EMBL/GenBank/DDBJ databases">
        <title>A genome reference for cultivated species of the human gut microbiota.</title>
        <authorList>
            <person name="Zou Y."/>
            <person name="Xue W."/>
            <person name="Luo G."/>
        </authorList>
    </citation>
    <scope>NUCLEOTIDE SEQUENCE [LARGE SCALE GENOMIC DNA]</scope>
    <source>
        <strain evidence="2 3">AM35-14</strain>
    </source>
</reference>
<dbReference type="AlphaFoldDB" id="A0A414AZV2"/>
<dbReference type="Proteomes" id="UP000283975">
    <property type="component" value="Unassembled WGS sequence"/>
</dbReference>
<organism evidence="2 3">
    <name type="scientific">Enterocloster bolteae</name>
    <dbReference type="NCBI Taxonomy" id="208479"/>
    <lineage>
        <taxon>Bacteria</taxon>
        <taxon>Bacillati</taxon>
        <taxon>Bacillota</taxon>
        <taxon>Clostridia</taxon>
        <taxon>Lachnospirales</taxon>
        <taxon>Lachnospiraceae</taxon>
        <taxon>Enterocloster</taxon>
    </lineage>
</organism>
<protein>
    <submittedName>
        <fullName evidence="2">Uncharacterized protein</fullName>
    </submittedName>
</protein>
<evidence type="ECO:0000313" key="2">
    <source>
        <dbReference type="EMBL" id="RHC58290.1"/>
    </source>
</evidence>
<comment type="caution">
    <text evidence="2">The sequence shown here is derived from an EMBL/GenBank/DDBJ whole genome shotgun (WGS) entry which is preliminary data.</text>
</comment>
<gene>
    <name evidence="2" type="ORF">DW839_01660</name>
</gene>
<feature type="region of interest" description="Disordered" evidence="1">
    <location>
        <begin position="41"/>
        <end position="80"/>
    </location>
</feature>
<name>A0A414AZV2_9FIRM</name>
<accession>A0A414AZV2</accession>
<dbReference type="EMBL" id="QSHZ01000002">
    <property type="protein sequence ID" value="RHC58290.1"/>
    <property type="molecule type" value="Genomic_DNA"/>
</dbReference>
<sequence>MDKTVHTFEHNDVPVSHVPVNICLLYHDSLCNIRWGKISPEPGGAGRMGGMAEMAGRNSRDGERGMAGRVSRDGRAGEPG</sequence>
<evidence type="ECO:0000256" key="1">
    <source>
        <dbReference type="SAM" id="MobiDB-lite"/>
    </source>
</evidence>
<evidence type="ECO:0000313" key="3">
    <source>
        <dbReference type="Proteomes" id="UP000283975"/>
    </source>
</evidence>
<proteinExistence type="predicted"/>